<dbReference type="OrthoDB" id="4586997at2759"/>
<keyword evidence="3" id="KW-1185">Reference proteome</keyword>
<feature type="compositionally biased region" description="Polar residues" evidence="1">
    <location>
        <begin position="196"/>
        <end position="205"/>
    </location>
</feature>
<feature type="region of interest" description="Disordered" evidence="1">
    <location>
        <begin position="156"/>
        <end position="263"/>
    </location>
</feature>
<proteinExistence type="predicted"/>
<sequence>MENIFDRLASDDFDEKYTWHAWKVGYKQEDLFRCLHPEFNTILVPIQSPEAFHSDVAEIAKLASSGADFRRLLEERRCKRLEQVGLVRGAVNTLSARRNCFLSDEAWEASLAFCRNGSLDTLYSFHYTNLDNKAQARAKKRIDDALNRRFKATDPKVTLAASPSDLKQPTLDEYPSPSDLKSTTSDQDSPPCAQHPRSTAENPAQTVEDRPSSKFSRYNLRSRSANATRSRSTANRIVKPTKATRDSRQIQGRSTRTKNRSKR</sequence>
<reference evidence="2" key="1">
    <citation type="journal article" date="2021" name="Nat. Commun.">
        <title>Genetic determinants of endophytism in the Arabidopsis root mycobiome.</title>
        <authorList>
            <person name="Mesny F."/>
            <person name="Miyauchi S."/>
            <person name="Thiergart T."/>
            <person name="Pickel B."/>
            <person name="Atanasova L."/>
            <person name="Karlsson M."/>
            <person name="Huettel B."/>
            <person name="Barry K.W."/>
            <person name="Haridas S."/>
            <person name="Chen C."/>
            <person name="Bauer D."/>
            <person name="Andreopoulos W."/>
            <person name="Pangilinan J."/>
            <person name="LaButti K."/>
            <person name="Riley R."/>
            <person name="Lipzen A."/>
            <person name="Clum A."/>
            <person name="Drula E."/>
            <person name="Henrissat B."/>
            <person name="Kohler A."/>
            <person name="Grigoriev I.V."/>
            <person name="Martin F.M."/>
            <person name="Hacquard S."/>
        </authorList>
    </citation>
    <scope>NUCLEOTIDE SEQUENCE</scope>
    <source>
        <strain evidence="2">MPI-CAGE-CH-0230</strain>
    </source>
</reference>
<feature type="compositionally biased region" description="Polar residues" evidence="1">
    <location>
        <begin position="179"/>
        <end position="188"/>
    </location>
</feature>
<evidence type="ECO:0000313" key="2">
    <source>
        <dbReference type="EMBL" id="KAH7031035.1"/>
    </source>
</evidence>
<dbReference type="EMBL" id="JAGTJQ010000005">
    <property type="protein sequence ID" value="KAH7031035.1"/>
    <property type="molecule type" value="Genomic_DNA"/>
</dbReference>
<feature type="compositionally biased region" description="Low complexity" evidence="1">
    <location>
        <begin position="221"/>
        <end position="236"/>
    </location>
</feature>
<dbReference type="RefSeq" id="XP_046012715.1">
    <property type="nucleotide sequence ID" value="XM_046147993.1"/>
</dbReference>
<protein>
    <submittedName>
        <fullName evidence="2">Uncharacterized protein</fullName>
    </submittedName>
</protein>
<organism evidence="2 3">
    <name type="scientific">Microdochium trichocladiopsis</name>
    <dbReference type="NCBI Taxonomy" id="1682393"/>
    <lineage>
        <taxon>Eukaryota</taxon>
        <taxon>Fungi</taxon>
        <taxon>Dikarya</taxon>
        <taxon>Ascomycota</taxon>
        <taxon>Pezizomycotina</taxon>
        <taxon>Sordariomycetes</taxon>
        <taxon>Xylariomycetidae</taxon>
        <taxon>Xylariales</taxon>
        <taxon>Microdochiaceae</taxon>
        <taxon>Microdochium</taxon>
    </lineage>
</organism>
<gene>
    <name evidence="2" type="ORF">B0I36DRAFT_117854</name>
</gene>
<comment type="caution">
    <text evidence="2">The sequence shown here is derived from an EMBL/GenBank/DDBJ whole genome shotgun (WGS) entry which is preliminary data.</text>
</comment>
<accession>A0A9P8Y998</accession>
<dbReference type="AlphaFoldDB" id="A0A9P8Y998"/>
<evidence type="ECO:0000256" key="1">
    <source>
        <dbReference type="SAM" id="MobiDB-lite"/>
    </source>
</evidence>
<evidence type="ECO:0000313" key="3">
    <source>
        <dbReference type="Proteomes" id="UP000756346"/>
    </source>
</evidence>
<dbReference type="Proteomes" id="UP000756346">
    <property type="component" value="Unassembled WGS sequence"/>
</dbReference>
<dbReference type="GeneID" id="70177539"/>
<name>A0A9P8Y998_9PEZI</name>